<comment type="caution">
    <text evidence="1">The sequence shown here is derived from an EMBL/GenBank/DDBJ whole genome shotgun (WGS) entry which is preliminary data.</text>
</comment>
<dbReference type="AlphaFoldDB" id="A0A6G0S7R2"/>
<protein>
    <submittedName>
        <fullName evidence="1">Uncharacterized protein</fullName>
    </submittedName>
</protein>
<accession>A0A6G0S7R2</accession>
<evidence type="ECO:0000313" key="2">
    <source>
        <dbReference type="Proteomes" id="UP000486351"/>
    </source>
</evidence>
<name>A0A6G0S7R2_9STRA</name>
<proteinExistence type="predicted"/>
<dbReference type="Proteomes" id="UP000486351">
    <property type="component" value="Unassembled WGS sequence"/>
</dbReference>
<sequence>MRLSRTHCTFTSLSAAPLRAHDCGGAIKTKRENDITCSLSQIHDKTCNLRDITCSRGGGSFLCRNLQPASAMQVV</sequence>
<dbReference type="EMBL" id="QXFY01000214">
    <property type="protein sequence ID" value="KAE9351856.1"/>
    <property type="molecule type" value="Genomic_DNA"/>
</dbReference>
<organism evidence="1 2">
    <name type="scientific">Phytophthora fragariae</name>
    <dbReference type="NCBI Taxonomy" id="53985"/>
    <lineage>
        <taxon>Eukaryota</taxon>
        <taxon>Sar</taxon>
        <taxon>Stramenopiles</taxon>
        <taxon>Oomycota</taxon>
        <taxon>Peronosporomycetes</taxon>
        <taxon>Peronosporales</taxon>
        <taxon>Peronosporaceae</taxon>
        <taxon>Phytophthora</taxon>
    </lineage>
</organism>
<reference evidence="1 2" key="1">
    <citation type="submission" date="2018-09" db="EMBL/GenBank/DDBJ databases">
        <title>Genomic investigation of the strawberry pathogen Phytophthora fragariae indicates pathogenicity is determined by transcriptional variation in three key races.</title>
        <authorList>
            <person name="Adams T.M."/>
            <person name="Armitage A.D."/>
            <person name="Sobczyk M.K."/>
            <person name="Bates H.J."/>
            <person name="Dunwell J.M."/>
            <person name="Nellist C.F."/>
            <person name="Harrison R.J."/>
        </authorList>
    </citation>
    <scope>NUCLEOTIDE SEQUENCE [LARGE SCALE GENOMIC DNA]</scope>
    <source>
        <strain evidence="1 2">NOV-77</strain>
    </source>
</reference>
<evidence type="ECO:0000313" key="1">
    <source>
        <dbReference type="EMBL" id="KAE9351856.1"/>
    </source>
</evidence>
<gene>
    <name evidence="1" type="ORF">PF008_g5737</name>
</gene>